<dbReference type="Proteomes" id="UP000238312">
    <property type="component" value="Unassembled WGS sequence"/>
</dbReference>
<keyword evidence="2" id="KW-1185">Reference proteome</keyword>
<proteinExistence type="predicted"/>
<evidence type="ECO:0000313" key="2">
    <source>
        <dbReference type="Proteomes" id="UP000238312"/>
    </source>
</evidence>
<reference evidence="1 2" key="1">
    <citation type="submission" date="2018-03" db="EMBL/GenBank/DDBJ databases">
        <title>Genomic Encyclopedia of Type Strains, Phase III (KMG-III): the genomes of soil and plant-associated and newly described type strains.</title>
        <authorList>
            <person name="Whitman W."/>
        </authorList>
    </citation>
    <scope>NUCLEOTIDE SEQUENCE [LARGE SCALE GENOMIC DNA]</scope>
    <source>
        <strain evidence="1 2">CGMCC 4.7104</strain>
    </source>
</reference>
<dbReference type="EMBL" id="PVNG01000026">
    <property type="protein sequence ID" value="PRX55679.1"/>
    <property type="molecule type" value="Genomic_DNA"/>
</dbReference>
<comment type="caution">
    <text evidence="1">The sequence shown here is derived from an EMBL/GenBank/DDBJ whole genome shotgun (WGS) entry which is preliminary data.</text>
</comment>
<dbReference type="RefSeq" id="WP_106250422.1">
    <property type="nucleotide sequence ID" value="NZ_JBFAIB010000011.1"/>
</dbReference>
<protein>
    <submittedName>
        <fullName evidence="1">ClpA/ClpB-like protein</fullName>
    </submittedName>
</protein>
<organism evidence="1 2">
    <name type="scientific">Nonomuraea fuscirosea</name>
    <dbReference type="NCBI Taxonomy" id="1291556"/>
    <lineage>
        <taxon>Bacteria</taxon>
        <taxon>Bacillati</taxon>
        <taxon>Actinomycetota</taxon>
        <taxon>Actinomycetes</taxon>
        <taxon>Streptosporangiales</taxon>
        <taxon>Streptosporangiaceae</taxon>
        <taxon>Nonomuraea</taxon>
    </lineage>
</organism>
<evidence type="ECO:0000313" key="1">
    <source>
        <dbReference type="EMBL" id="PRX55679.1"/>
    </source>
</evidence>
<sequence length="176" mass="19295">MFARFTQDARRAVVRAGIHALDAGRPTLDAGLMLLGVAETRPFSLSSFTATADGVRERVGLGDARALLATLGIDLDEVRRRTRAGTDDPGRWTLRRSALRPLRVTLYGPLGEIPLAMHARKVIEVAQWRPGPVTGERLLWGLLADQRNGAARILHETGVDLRELAREAQIPIHRAA</sequence>
<accession>A0A2T0MDV7</accession>
<dbReference type="AlphaFoldDB" id="A0A2T0MDV7"/>
<dbReference type="InterPro" id="IPR036628">
    <property type="entry name" value="Clp_N_dom_sf"/>
</dbReference>
<dbReference type="Gene3D" id="1.10.1780.10">
    <property type="entry name" value="Clp, N-terminal domain"/>
    <property type="match status" value="1"/>
</dbReference>
<name>A0A2T0MDV7_9ACTN</name>
<dbReference type="OrthoDB" id="3479883at2"/>
<gene>
    <name evidence="1" type="ORF">B0I32_126141</name>
</gene>